<comment type="caution">
    <text evidence="2">The sequence shown here is derived from an EMBL/GenBank/DDBJ whole genome shotgun (WGS) entry which is preliminary data.</text>
</comment>
<dbReference type="PANTHER" id="PTHR21708">
    <property type="entry name" value="PROBABLE 2-DEHYDROPANTOATE 2-REDUCTASE"/>
    <property type="match status" value="1"/>
</dbReference>
<evidence type="ECO:0000259" key="1">
    <source>
        <dbReference type="Pfam" id="PF08546"/>
    </source>
</evidence>
<protein>
    <recommendedName>
        <fullName evidence="1">Ketopantoate reductase C-terminal domain-containing protein</fullName>
    </recommendedName>
</protein>
<feature type="domain" description="Ketopantoate reductase C-terminal" evidence="1">
    <location>
        <begin position="11"/>
        <end position="102"/>
    </location>
</feature>
<keyword evidence="3" id="KW-1185">Reference proteome</keyword>
<evidence type="ECO:0000313" key="3">
    <source>
        <dbReference type="Proteomes" id="UP001050691"/>
    </source>
</evidence>
<dbReference type="InterPro" id="IPR051402">
    <property type="entry name" value="KPR-Related"/>
</dbReference>
<sequence>MSKRWIEITTPCIIGAMEEAVKVARALGIQISDGAIDYAYKETLKEHSEAFGEAANPPFIPAQFKPSMLVDLEAGRPLEIEGIIGTIVKVAKELGVLVPRYNFSEQSDSTMSSFFLVNSAWKVLIRCWL</sequence>
<dbReference type="PANTHER" id="PTHR21708:SF26">
    <property type="entry name" value="2-DEHYDROPANTOATE 2-REDUCTASE"/>
    <property type="match status" value="1"/>
</dbReference>
<dbReference type="Pfam" id="PF08546">
    <property type="entry name" value="ApbA_C"/>
    <property type="match status" value="1"/>
</dbReference>
<dbReference type="SUPFAM" id="SSF48179">
    <property type="entry name" value="6-phosphogluconate dehydrogenase C-terminal domain-like"/>
    <property type="match status" value="1"/>
</dbReference>
<accession>A0AAV5AMV0</accession>
<dbReference type="Proteomes" id="UP001050691">
    <property type="component" value="Unassembled WGS sequence"/>
</dbReference>
<name>A0AAV5AMV0_9AGAM</name>
<evidence type="ECO:0000313" key="2">
    <source>
        <dbReference type="EMBL" id="GJJ15976.1"/>
    </source>
</evidence>
<organism evidence="2 3">
    <name type="scientific">Clathrus columnatus</name>
    <dbReference type="NCBI Taxonomy" id="1419009"/>
    <lineage>
        <taxon>Eukaryota</taxon>
        <taxon>Fungi</taxon>
        <taxon>Dikarya</taxon>
        <taxon>Basidiomycota</taxon>
        <taxon>Agaricomycotina</taxon>
        <taxon>Agaricomycetes</taxon>
        <taxon>Phallomycetidae</taxon>
        <taxon>Phallales</taxon>
        <taxon>Clathraceae</taxon>
        <taxon>Clathrus</taxon>
    </lineage>
</organism>
<dbReference type="EMBL" id="BPWL01000011">
    <property type="protein sequence ID" value="GJJ15976.1"/>
    <property type="molecule type" value="Genomic_DNA"/>
</dbReference>
<proteinExistence type="predicted"/>
<dbReference type="InterPro" id="IPR013328">
    <property type="entry name" value="6PGD_dom2"/>
</dbReference>
<dbReference type="InterPro" id="IPR013752">
    <property type="entry name" value="KPA_reductase"/>
</dbReference>
<dbReference type="Gene3D" id="1.10.1040.10">
    <property type="entry name" value="N-(1-d-carboxylethyl)-l-norvaline Dehydrogenase, domain 2"/>
    <property type="match status" value="1"/>
</dbReference>
<gene>
    <name evidence="2" type="ORF">Clacol_010255</name>
</gene>
<dbReference type="GO" id="GO:0005737">
    <property type="term" value="C:cytoplasm"/>
    <property type="evidence" value="ECO:0007669"/>
    <property type="project" value="TreeGrafter"/>
</dbReference>
<dbReference type="InterPro" id="IPR008927">
    <property type="entry name" value="6-PGluconate_DH-like_C_sf"/>
</dbReference>
<reference evidence="2" key="1">
    <citation type="submission" date="2021-10" db="EMBL/GenBank/DDBJ databases">
        <title>De novo Genome Assembly of Clathrus columnatus (Basidiomycota, Fungi) Using Illumina and Nanopore Sequence Data.</title>
        <authorList>
            <person name="Ogiso-Tanaka E."/>
            <person name="Itagaki H."/>
            <person name="Hosoya T."/>
            <person name="Hosaka K."/>
        </authorList>
    </citation>
    <scope>NUCLEOTIDE SEQUENCE</scope>
    <source>
        <strain evidence="2">MO-923</strain>
    </source>
</reference>
<dbReference type="AlphaFoldDB" id="A0AAV5AMV0"/>